<dbReference type="Gene3D" id="3.40.50.2300">
    <property type="match status" value="1"/>
</dbReference>
<protein>
    <submittedName>
        <fullName evidence="3">PTS system galactitol-specific transporter subunit IIB</fullName>
    </submittedName>
</protein>
<comment type="caution">
    <text evidence="3">The sequence shown here is derived from an EMBL/GenBank/DDBJ whole genome shotgun (WGS) entry which is preliminary data.</text>
</comment>
<dbReference type="GO" id="GO:0008982">
    <property type="term" value="F:protein-N(PI)-phosphohistidine-sugar phosphotransferase activity"/>
    <property type="evidence" value="ECO:0007669"/>
    <property type="project" value="InterPro"/>
</dbReference>
<dbReference type="InterPro" id="IPR013011">
    <property type="entry name" value="PTS_EIIB_2"/>
</dbReference>
<dbReference type="SUPFAM" id="SSF52794">
    <property type="entry name" value="PTS system IIB component-like"/>
    <property type="match status" value="1"/>
</dbReference>
<evidence type="ECO:0000313" key="4">
    <source>
        <dbReference type="Proteomes" id="UP000019270"/>
    </source>
</evidence>
<gene>
    <name evidence="3" type="ORF">PBF_16564</name>
</gene>
<dbReference type="PROSITE" id="PS51099">
    <property type="entry name" value="PTS_EIIB_TYPE_2"/>
    <property type="match status" value="1"/>
</dbReference>
<organism evidence="3 4">
    <name type="scientific">Cytobacillus firmus DS1</name>
    <dbReference type="NCBI Taxonomy" id="1307436"/>
    <lineage>
        <taxon>Bacteria</taxon>
        <taxon>Bacillati</taxon>
        <taxon>Bacillota</taxon>
        <taxon>Bacilli</taxon>
        <taxon>Bacillales</taxon>
        <taxon>Bacillaceae</taxon>
        <taxon>Cytobacillus</taxon>
    </lineage>
</organism>
<dbReference type="OrthoDB" id="6505030at2"/>
<dbReference type="EMBL" id="APVL01000012">
    <property type="protein sequence ID" value="EWG10010.1"/>
    <property type="molecule type" value="Genomic_DNA"/>
</dbReference>
<dbReference type="RefSeq" id="WP_035331035.1">
    <property type="nucleotide sequence ID" value="NZ_APVL01000012.1"/>
</dbReference>
<dbReference type="eggNOG" id="COG3414">
    <property type="taxonomic scope" value="Bacteria"/>
</dbReference>
<name>W7KR87_CYTFI</name>
<dbReference type="PATRIC" id="fig|1307436.3.peg.3552"/>
<reference evidence="4" key="1">
    <citation type="submission" date="2013-03" db="EMBL/GenBank/DDBJ databases">
        <title>Draft genome sequence of Bacillus firmus DS1.</title>
        <authorList>
            <person name="Peng D."/>
            <person name="Zhu L."/>
            <person name="Sun M."/>
        </authorList>
    </citation>
    <scope>NUCLEOTIDE SEQUENCE [LARGE SCALE GENOMIC DNA]</scope>
    <source>
        <strain evidence="4">DS1</strain>
    </source>
</reference>
<proteinExistence type="predicted"/>
<dbReference type="InterPro" id="IPR036095">
    <property type="entry name" value="PTS_EIIB-like_sf"/>
</dbReference>
<feature type="domain" description="PTS EIIB type-2" evidence="2">
    <location>
        <begin position="1"/>
        <end position="92"/>
    </location>
</feature>
<evidence type="ECO:0000313" key="3">
    <source>
        <dbReference type="EMBL" id="EWG10010.1"/>
    </source>
</evidence>
<evidence type="ECO:0000259" key="2">
    <source>
        <dbReference type="PROSITE" id="PS51099"/>
    </source>
</evidence>
<reference evidence="3 4" key="2">
    <citation type="journal article" date="2016" name="Sci. Rep.">
        <title>A novel serine protease, Sep1, from Bacillus firmus DS-1 has nematicidal activity and degrades multiple intestinal-associated nematode proteins.</title>
        <authorList>
            <person name="Geng C."/>
            <person name="Nie X."/>
            <person name="Tang Z."/>
            <person name="Zhang Y."/>
            <person name="Lin J."/>
            <person name="Sun M."/>
            <person name="Peng D."/>
        </authorList>
    </citation>
    <scope>NUCLEOTIDE SEQUENCE [LARGE SCALE GENOMIC DNA]</scope>
    <source>
        <strain evidence="3 4">DS1</strain>
    </source>
</reference>
<dbReference type="Proteomes" id="UP000019270">
    <property type="component" value="Unassembled WGS sequence"/>
</dbReference>
<sequence length="92" mass="9967">MKTIIVACGAGVATSTLIVDRLNSLLKNHQIRAKIIQCNLGEIEGHTKYADLIVTSMKLNKNFEIPSITAVSFITGVGQEETESLILSHLNS</sequence>
<keyword evidence="1" id="KW-0808">Transferase</keyword>
<dbReference type="InterPro" id="IPR003501">
    <property type="entry name" value="PTS_EIIB_2/3"/>
</dbReference>
<dbReference type="GO" id="GO:0009401">
    <property type="term" value="P:phosphoenolpyruvate-dependent sugar phosphotransferase system"/>
    <property type="evidence" value="ECO:0007669"/>
    <property type="project" value="InterPro"/>
</dbReference>
<evidence type="ECO:0000256" key="1">
    <source>
        <dbReference type="ARBA" id="ARBA00022679"/>
    </source>
</evidence>
<dbReference type="Pfam" id="PF02302">
    <property type="entry name" value="PTS_IIB"/>
    <property type="match status" value="1"/>
</dbReference>
<dbReference type="AlphaFoldDB" id="W7KR87"/>
<dbReference type="CDD" id="cd05566">
    <property type="entry name" value="PTS_IIB_galactitol"/>
    <property type="match status" value="1"/>
</dbReference>
<accession>W7KR87</accession>